<accession>S8FHN7</accession>
<dbReference type="SUPFAM" id="SSF50685">
    <property type="entry name" value="Barwin-like endoglucanases"/>
    <property type="match status" value="1"/>
</dbReference>
<dbReference type="AlphaFoldDB" id="S8FHN7"/>
<keyword evidence="4" id="KW-1185">Reference proteome</keyword>
<feature type="non-terminal residue" evidence="3">
    <location>
        <position position="1"/>
    </location>
</feature>
<dbReference type="InterPro" id="IPR009009">
    <property type="entry name" value="RlpA-like_DPBB"/>
</dbReference>
<sequence length="100" mass="10615">GTWYQPGSGACGFENSASDLIVAVSTEIYDNYPGYTGGNPNNDPVCKKGITVNYEGHSVSVTVVDRCVGCATTDLDLSPAAFERLAPLSAGRIPITWNWN</sequence>
<feature type="domain" description="RlpA-like protein double-psi beta-barrel" evidence="2">
    <location>
        <begin position="49"/>
        <end position="96"/>
    </location>
</feature>
<evidence type="ECO:0000259" key="2">
    <source>
        <dbReference type="Pfam" id="PF03330"/>
    </source>
</evidence>
<dbReference type="InterPro" id="IPR051477">
    <property type="entry name" value="Expansin_CellWall"/>
</dbReference>
<dbReference type="Proteomes" id="UP000015241">
    <property type="component" value="Unassembled WGS sequence"/>
</dbReference>
<dbReference type="CDD" id="cd22191">
    <property type="entry name" value="DPBB_RlpA_EXP_N-like"/>
    <property type="match status" value="1"/>
</dbReference>
<reference evidence="3 4" key="1">
    <citation type="journal article" date="2012" name="Science">
        <title>The Paleozoic origin of enzymatic lignin decomposition reconstructed from 31 fungal genomes.</title>
        <authorList>
            <person name="Floudas D."/>
            <person name="Binder M."/>
            <person name="Riley R."/>
            <person name="Barry K."/>
            <person name="Blanchette R.A."/>
            <person name="Henrissat B."/>
            <person name="Martinez A.T."/>
            <person name="Otillar R."/>
            <person name="Spatafora J.W."/>
            <person name="Yadav J.S."/>
            <person name="Aerts A."/>
            <person name="Benoit I."/>
            <person name="Boyd A."/>
            <person name="Carlson A."/>
            <person name="Copeland A."/>
            <person name="Coutinho P.M."/>
            <person name="de Vries R.P."/>
            <person name="Ferreira P."/>
            <person name="Findley K."/>
            <person name="Foster B."/>
            <person name="Gaskell J."/>
            <person name="Glotzer D."/>
            <person name="Gorecki P."/>
            <person name="Heitman J."/>
            <person name="Hesse C."/>
            <person name="Hori C."/>
            <person name="Igarashi K."/>
            <person name="Jurgens J.A."/>
            <person name="Kallen N."/>
            <person name="Kersten P."/>
            <person name="Kohler A."/>
            <person name="Kuees U."/>
            <person name="Kumar T.K.A."/>
            <person name="Kuo A."/>
            <person name="LaButti K."/>
            <person name="Larrondo L.F."/>
            <person name="Lindquist E."/>
            <person name="Ling A."/>
            <person name="Lombard V."/>
            <person name="Lucas S."/>
            <person name="Lundell T."/>
            <person name="Martin R."/>
            <person name="McLaughlin D.J."/>
            <person name="Morgenstern I."/>
            <person name="Morin E."/>
            <person name="Murat C."/>
            <person name="Nagy L.G."/>
            <person name="Nolan M."/>
            <person name="Ohm R.A."/>
            <person name="Patyshakuliyeva A."/>
            <person name="Rokas A."/>
            <person name="Ruiz-Duenas F.J."/>
            <person name="Sabat G."/>
            <person name="Salamov A."/>
            <person name="Samejima M."/>
            <person name="Schmutz J."/>
            <person name="Slot J.C."/>
            <person name="St John F."/>
            <person name="Stenlid J."/>
            <person name="Sun H."/>
            <person name="Sun S."/>
            <person name="Syed K."/>
            <person name="Tsang A."/>
            <person name="Wiebenga A."/>
            <person name="Young D."/>
            <person name="Pisabarro A."/>
            <person name="Eastwood D.C."/>
            <person name="Martin F."/>
            <person name="Cullen D."/>
            <person name="Grigoriev I.V."/>
            <person name="Hibbett D.S."/>
        </authorList>
    </citation>
    <scope>NUCLEOTIDE SEQUENCE</scope>
    <source>
        <strain evidence="4">FP-58527</strain>
    </source>
</reference>
<dbReference type="Gene3D" id="2.40.40.10">
    <property type="entry name" value="RlpA-like domain"/>
    <property type="match status" value="1"/>
</dbReference>
<name>S8FHN7_FOMSC</name>
<dbReference type="Pfam" id="PF03330">
    <property type="entry name" value="DPBB_1"/>
    <property type="match status" value="1"/>
</dbReference>
<dbReference type="HOGENOM" id="CLU_047639_6_2_1"/>
<dbReference type="eggNOG" id="ENOG502S6X4">
    <property type="taxonomic scope" value="Eukaryota"/>
</dbReference>
<dbReference type="PANTHER" id="PTHR31836">
    <property type="match status" value="1"/>
</dbReference>
<dbReference type="InParanoid" id="S8FHN7"/>
<protein>
    <recommendedName>
        <fullName evidence="2">RlpA-like protein double-psi beta-barrel domain-containing protein</fullName>
    </recommendedName>
</protein>
<keyword evidence="1" id="KW-0732">Signal</keyword>
<gene>
    <name evidence="3" type="ORF">FOMPIDRAFT_55234</name>
</gene>
<dbReference type="PANTHER" id="PTHR31836:SF28">
    <property type="entry name" value="SRCR DOMAIN-CONTAINING PROTEIN-RELATED"/>
    <property type="match status" value="1"/>
</dbReference>
<evidence type="ECO:0000256" key="1">
    <source>
        <dbReference type="ARBA" id="ARBA00022729"/>
    </source>
</evidence>
<evidence type="ECO:0000313" key="3">
    <source>
        <dbReference type="EMBL" id="EPS97919.1"/>
    </source>
</evidence>
<dbReference type="OrthoDB" id="623670at2759"/>
<dbReference type="STRING" id="743788.S8FHN7"/>
<dbReference type="EMBL" id="KE504171">
    <property type="protein sequence ID" value="EPS97919.1"/>
    <property type="molecule type" value="Genomic_DNA"/>
</dbReference>
<proteinExistence type="predicted"/>
<dbReference type="InterPro" id="IPR036908">
    <property type="entry name" value="RlpA-like_sf"/>
</dbReference>
<evidence type="ECO:0000313" key="4">
    <source>
        <dbReference type="Proteomes" id="UP000015241"/>
    </source>
</evidence>
<organism evidence="3 4">
    <name type="scientific">Fomitopsis schrenkii</name>
    <name type="common">Brown rot fungus</name>
    <dbReference type="NCBI Taxonomy" id="2126942"/>
    <lineage>
        <taxon>Eukaryota</taxon>
        <taxon>Fungi</taxon>
        <taxon>Dikarya</taxon>
        <taxon>Basidiomycota</taxon>
        <taxon>Agaricomycotina</taxon>
        <taxon>Agaricomycetes</taxon>
        <taxon>Polyporales</taxon>
        <taxon>Fomitopsis</taxon>
    </lineage>
</organism>